<organism evidence="3 4">
    <name type="scientific">Aquirhabdus parva</name>
    <dbReference type="NCBI Taxonomy" id="2283318"/>
    <lineage>
        <taxon>Bacteria</taxon>
        <taxon>Pseudomonadati</taxon>
        <taxon>Pseudomonadota</taxon>
        <taxon>Gammaproteobacteria</taxon>
        <taxon>Moraxellales</taxon>
        <taxon>Moraxellaceae</taxon>
        <taxon>Aquirhabdus</taxon>
    </lineage>
</organism>
<dbReference type="PANTHER" id="PTHR43081:SF18">
    <property type="entry name" value="BLL7624 PROTEIN"/>
    <property type="match status" value="1"/>
</dbReference>
<dbReference type="Gene3D" id="3.30.70.1230">
    <property type="entry name" value="Nucleotide cyclase"/>
    <property type="match status" value="1"/>
</dbReference>
<proteinExistence type="predicted"/>
<dbReference type="PROSITE" id="PS50125">
    <property type="entry name" value="GUANYLATE_CYCLASE_2"/>
    <property type="match status" value="1"/>
</dbReference>
<evidence type="ECO:0000313" key="3">
    <source>
        <dbReference type="EMBL" id="AXI02542.1"/>
    </source>
</evidence>
<gene>
    <name evidence="3" type="ORF">HYN46_06700</name>
</gene>
<dbReference type="GO" id="GO:0006171">
    <property type="term" value="P:cAMP biosynthetic process"/>
    <property type="evidence" value="ECO:0007669"/>
    <property type="project" value="TreeGrafter"/>
</dbReference>
<evidence type="ECO:0000313" key="4">
    <source>
        <dbReference type="Proteomes" id="UP000253940"/>
    </source>
</evidence>
<evidence type="ECO:0000256" key="1">
    <source>
        <dbReference type="SAM" id="Phobius"/>
    </source>
</evidence>
<feature type="transmembrane region" description="Helical" evidence="1">
    <location>
        <begin position="44"/>
        <end position="62"/>
    </location>
</feature>
<feature type="transmembrane region" description="Helical" evidence="1">
    <location>
        <begin position="97"/>
        <end position="118"/>
    </location>
</feature>
<evidence type="ECO:0000259" key="2">
    <source>
        <dbReference type="PROSITE" id="PS50125"/>
    </source>
</evidence>
<accession>A0A345P5I3</accession>
<dbReference type="EMBL" id="CP031222">
    <property type="protein sequence ID" value="AXI02542.1"/>
    <property type="molecule type" value="Genomic_DNA"/>
</dbReference>
<protein>
    <submittedName>
        <fullName evidence="3">Adenylate/guanylate cyclase domain-containing protein</fullName>
    </submittedName>
</protein>
<feature type="transmembrane region" description="Helical" evidence="1">
    <location>
        <begin position="139"/>
        <end position="160"/>
    </location>
</feature>
<dbReference type="OrthoDB" id="9806704at2"/>
<feature type="transmembrane region" description="Helical" evidence="1">
    <location>
        <begin position="20"/>
        <end position="37"/>
    </location>
</feature>
<dbReference type="GO" id="GO:0004016">
    <property type="term" value="F:adenylate cyclase activity"/>
    <property type="evidence" value="ECO:0007669"/>
    <property type="project" value="UniProtKB-ARBA"/>
</dbReference>
<keyword evidence="1" id="KW-1133">Transmembrane helix</keyword>
<dbReference type="GO" id="GO:0035556">
    <property type="term" value="P:intracellular signal transduction"/>
    <property type="evidence" value="ECO:0007669"/>
    <property type="project" value="InterPro"/>
</dbReference>
<dbReference type="Pfam" id="PF00211">
    <property type="entry name" value="Guanylate_cyc"/>
    <property type="match status" value="1"/>
</dbReference>
<feature type="transmembrane region" description="Helical" evidence="1">
    <location>
        <begin position="180"/>
        <end position="200"/>
    </location>
</feature>
<dbReference type="PANTHER" id="PTHR43081">
    <property type="entry name" value="ADENYLATE CYCLASE, TERMINAL-DIFFERENTIATION SPECIFIC-RELATED"/>
    <property type="match status" value="1"/>
</dbReference>
<keyword evidence="4" id="KW-1185">Reference proteome</keyword>
<dbReference type="InterPro" id="IPR050697">
    <property type="entry name" value="Adenylyl/Guanylyl_Cyclase_3/4"/>
</dbReference>
<dbReference type="InterPro" id="IPR001054">
    <property type="entry name" value="A/G_cyclase"/>
</dbReference>
<keyword evidence="1" id="KW-0812">Transmembrane</keyword>
<feature type="domain" description="Guanylate cyclase" evidence="2">
    <location>
        <begin position="257"/>
        <end position="391"/>
    </location>
</feature>
<name>A0A345P5I3_9GAMM</name>
<sequence length="491" mass="55549">MTTMASDTPISFLQRFGQQRRIVAYLVFVVVFLISLNDRTDISLLSFKSIFFLVLMLAMPYLQFKLANYLLKRHGKNHQIVASTTYTEFDHSKNIQLMWPIVCIDAICVGLAIGYLQFSLTPSMIFMVMLIVRLVELNSLLFSIVSVLVCILSAYISAYVLGVNTHTFALHEGVSDGSALLRVGSIVCFATYIVFALNYAEKHVAVLKKKFIESEKKNHQYIKMANKIARYAPSQVWQAIVNGTFESRIYNKRKKLTIFFSDIEGFTELSDRLSSDDLAALLNTYFEKMSNIARKYGGTIDKFVGDALVIFFGDPTSSGTKNDAIACIDMAIAMQQEMKRLRQKSNNSELGQLHVRMGVTTGYCHVGNFGSASRMSYTVIGREANLAARLQAAAAPNEILMSQETYEQVRDQVNCIDQGEIMLRGIAQPVQAWQVAGRYENVPTHQRRWSEYELEGFNLQLDMDLVKSYDRDRIKRALQHAIENLDRPGLN</sequence>
<dbReference type="AlphaFoldDB" id="A0A345P5I3"/>
<keyword evidence="1" id="KW-0472">Membrane</keyword>
<dbReference type="Proteomes" id="UP000253940">
    <property type="component" value="Chromosome"/>
</dbReference>
<reference evidence="3 4" key="1">
    <citation type="submission" date="2018-07" db="EMBL/GenBank/DDBJ databases">
        <title>Genome sequencing of Moraxellaceae gen. HYN0046.</title>
        <authorList>
            <person name="Kim M."/>
            <person name="Yi H."/>
        </authorList>
    </citation>
    <scope>NUCLEOTIDE SEQUENCE [LARGE SCALE GENOMIC DNA]</scope>
    <source>
        <strain evidence="3 4">HYN0046</strain>
    </source>
</reference>
<dbReference type="SUPFAM" id="SSF55073">
    <property type="entry name" value="Nucleotide cyclase"/>
    <property type="match status" value="1"/>
</dbReference>
<dbReference type="KEGG" id="mbah:HYN46_06700"/>
<dbReference type="InterPro" id="IPR029787">
    <property type="entry name" value="Nucleotide_cyclase"/>
</dbReference>
<dbReference type="CDD" id="cd07302">
    <property type="entry name" value="CHD"/>
    <property type="match status" value="1"/>
</dbReference>
<dbReference type="SMART" id="SM00044">
    <property type="entry name" value="CYCc"/>
    <property type="match status" value="1"/>
</dbReference>